<dbReference type="InParanoid" id="T1IAM1"/>
<dbReference type="AlphaFoldDB" id="T1IAM1"/>
<dbReference type="EMBL" id="ACPB03005768">
    <property type="status" value="NOT_ANNOTATED_CDS"/>
    <property type="molecule type" value="Genomic_DNA"/>
</dbReference>
<dbReference type="Proteomes" id="UP000015103">
    <property type="component" value="Unassembled WGS sequence"/>
</dbReference>
<keyword evidence="2" id="KW-1185">Reference proteome</keyword>
<organism evidence="1 2">
    <name type="scientific">Rhodnius prolixus</name>
    <name type="common">Triatomid bug</name>
    <dbReference type="NCBI Taxonomy" id="13249"/>
    <lineage>
        <taxon>Eukaryota</taxon>
        <taxon>Metazoa</taxon>
        <taxon>Ecdysozoa</taxon>
        <taxon>Arthropoda</taxon>
        <taxon>Hexapoda</taxon>
        <taxon>Insecta</taxon>
        <taxon>Pterygota</taxon>
        <taxon>Neoptera</taxon>
        <taxon>Paraneoptera</taxon>
        <taxon>Hemiptera</taxon>
        <taxon>Heteroptera</taxon>
        <taxon>Panheteroptera</taxon>
        <taxon>Cimicomorpha</taxon>
        <taxon>Reduviidae</taxon>
        <taxon>Triatominae</taxon>
        <taxon>Rhodnius</taxon>
    </lineage>
</organism>
<protein>
    <submittedName>
        <fullName evidence="1">Uncharacterized protein</fullName>
    </submittedName>
</protein>
<dbReference type="VEuPathDB" id="VectorBase:RPRC013342"/>
<proteinExistence type="predicted"/>
<dbReference type="HOGENOM" id="CLU_964158_0_0_1"/>
<accession>T1IAM1</accession>
<sequence>MIACIFSYDNRPLADDELPIEQEIVDMVHNLNYNTVKPDRNTGIITGCVIVNNGLGILCLELSLFDAIRLVSTLKWSQFAQQVLKLKIFSTITFTTSKFKVFVMCRPLLIENDDREFPPFDDHEEDANEEGNEEVRAYLQEISIKFGQTFTVLGNQSEYHECGAGELPPCAANQLPSRQLLEWALDCPVLKDWSELMDDLLEPEPYYDYMNDSYPFPADTFNLRNLYFFDEHKDEFIELYKKGYRPKFGETEAPEIPVPPFFKPVAEECCEGRLKFVPVDMDNMKVLNQ</sequence>
<evidence type="ECO:0000313" key="1">
    <source>
        <dbReference type="EnsemblMetazoa" id="RPRC013342-PA"/>
    </source>
</evidence>
<evidence type="ECO:0000313" key="2">
    <source>
        <dbReference type="Proteomes" id="UP000015103"/>
    </source>
</evidence>
<name>T1IAM1_RHOPR</name>
<reference evidence="1" key="1">
    <citation type="submission" date="2015-05" db="UniProtKB">
        <authorList>
            <consortium name="EnsemblMetazoa"/>
        </authorList>
    </citation>
    <scope>IDENTIFICATION</scope>
</reference>
<dbReference type="EnsemblMetazoa" id="RPRC013342-RA">
    <property type="protein sequence ID" value="RPRC013342-PA"/>
    <property type="gene ID" value="RPRC013342"/>
</dbReference>